<protein>
    <submittedName>
        <fullName evidence="1">Uncharacterized protein</fullName>
    </submittedName>
</protein>
<dbReference type="AlphaFoldDB" id="A0AAW9PWR8"/>
<dbReference type="Proteomes" id="UP001333818">
    <property type="component" value="Unassembled WGS sequence"/>
</dbReference>
<name>A0AAW9PWR8_9CYAN</name>
<keyword evidence="2" id="KW-1185">Reference proteome</keyword>
<comment type="caution">
    <text evidence="1">The sequence shown here is derived from an EMBL/GenBank/DDBJ whole genome shotgun (WGS) entry which is preliminary data.</text>
</comment>
<organism evidence="1 2">
    <name type="scientific">Tumidithrix elongata BACA0141</name>
    <dbReference type="NCBI Taxonomy" id="2716417"/>
    <lineage>
        <taxon>Bacteria</taxon>
        <taxon>Bacillati</taxon>
        <taxon>Cyanobacteriota</taxon>
        <taxon>Cyanophyceae</taxon>
        <taxon>Pseudanabaenales</taxon>
        <taxon>Pseudanabaenaceae</taxon>
        <taxon>Tumidithrix</taxon>
        <taxon>Tumidithrix elongata</taxon>
    </lineage>
</organism>
<accession>A0AAW9PWR8</accession>
<proteinExistence type="predicted"/>
<gene>
    <name evidence="1" type="ORF">V2H45_05950</name>
</gene>
<evidence type="ECO:0000313" key="1">
    <source>
        <dbReference type="EMBL" id="MEE3716284.1"/>
    </source>
</evidence>
<reference evidence="1" key="1">
    <citation type="submission" date="2024-01" db="EMBL/GenBank/DDBJ databases">
        <title>Bank of Algae and Cyanobacteria of the Azores (BACA) strain genomes.</title>
        <authorList>
            <person name="Luz R."/>
            <person name="Cordeiro R."/>
            <person name="Fonseca A."/>
            <person name="Goncalves V."/>
        </authorList>
    </citation>
    <scope>NUCLEOTIDE SEQUENCE</scope>
    <source>
        <strain evidence="1">BACA0141</strain>
    </source>
</reference>
<dbReference type="EMBL" id="JAZBJZ010000015">
    <property type="protein sequence ID" value="MEE3716284.1"/>
    <property type="molecule type" value="Genomic_DNA"/>
</dbReference>
<dbReference type="RefSeq" id="WP_330482711.1">
    <property type="nucleotide sequence ID" value="NZ_JAZBJZ010000015.1"/>
</dbReference>
<evidence type="ECO:0000313" key="2">
    <source>
        <dbReference type="Proteomes" id="UP001333818"/>
    </source>
</evidence>
<sequence>MKKAKKVLANYISDIQGGGLNDDGIYSDIPFSIREGLDDCIPYNNVVSNCLCAISTFNMRALVATFGTKNPDRSCMSIRFPIPSPNPDSIAAFVQKLKACGAICIDLDGEEWKVVPPGLSPRLNYGPTFTPIQLPVGAFAPKISGRMAEYETDGTVAIQRPKVAVESEPVAFSSIIVGDVVVSTINGIKTASVAGPGGCTGQLLKQDICLLANISPRHAIAYGSSIAAGNNAVEAVSKFVRKAPIKRRQDIIDCIKKLGNYPGIHCVGYKGESIKNIHELVS</sequence>